<gene>
    <name evidence="1" type="ORF">pipiens_010526</name>
</gene>
<protein>
    <submittedName>
        <fullName evidence="1">Uncharacterized protein</fullName>
    </submittedName>
</protein>
<dbReference type="Proteomes" id="UP001562425">
    <property type="component" value="Unassembled WGS sequence"/>
</dbReference>
<sequence>MGDQPKLSNRTTTRRQLAESTLVLDSPKRHVALRSQHGIIGTPRVEYKSKRSYFSISLRPLDLDTCCQTDL</sequence>
<keyword evidence="2" id="KW-1185">Reference proteome</keyword>
<evidence type="ECO:0000313" key="2">
    <source>
        <dbReference type="Proteomes" id="UP001562425"/>
    </source>
</evidence>
<proteinExistence type="predicted"/>
<dbReference type="EMBL" id="JBEHCU010006719">
    <property type="protein sequence ID" value="KAL1396405.1"/>
    <property type="molecule type" value="Genomic_DNA"/>
</dbReference>
<evidence type="ECO:0000313" key="1">
    <source>
        <dbReference type="EMBL" id="KAL1396405.1"/>
    </source>
</evidence>
<comment type="caution">
    <text evidence="1">The sequence shown here is derived from an EMBL/GenBank/DDBJ whole genome shotgun (WGS) entry which is preliminary data.</text>
</comment>
<accession>A0ABD1D9U5</accession>
<reference evidence="1 2" key="1">
    <citation type="submission" date="2024-05" db="EMBL/GenBank/DDBJ databases">
        <title>Culex pipiens pipiens assembly and annotation.</title>
        <authorList>
            <person name="Alout H."/>
            <person name="Durand T."/>
        </authorList>
    </citation>
    <scope>NUCLEOTIDE SEQUENCE [LARGE SCALE GENOMIC DNA]</scope>
    <source>
        <strain evidence="1">HA-2024</strain>
        <tissue evidence="1">Whole body</tissue>
    </source>
</reference>
<dbReference type="AlphaFoldDB" id="A0ABD1D9U5"/>
<name>A0ABD1D9U5_CULPP</name>
<organism evidence="1 2">
    <name type="scientific">Culex pipiens pipiens</name>
    <name type="common">Northern house mosquito</name>
    <dbReference type="NCBI Taxonomy" id="38569"/>
    <lineage>
        <taxon>Eukaryota</taxon>
        <taxon>Metazoa</taxon>
        <taxon>Ecdysozoa</taxon>
        <taxon>Arthropoda</taxon>
        <taxon>Hexapoda</taxon>
        <taxon>Insecta</taxon>
        <taxon>Pterygota</taxon>
        <taxon>Neoptera</taxon>
        <taxon>Endopterygota</taxon>
        <taxon>Diptera</taxon>
        <taxon>Nematocera</taxon>
        <taxon>Culicoidea</taxon>
        <taxon>Culicidae</taxon>
        <taxon>Culicinae</taxon>
        <taxon>Culicini</taxon>
        <taxon>Culex</taxon>
        <taxon>Culex</taxon>
    </lineage>
</organism>